<name>S1NGW3_9ENTE</name>
<accession>S1NGW3</accession>
<sequence length="100" mass="11495">MQIFDGVANIIILALFGILLFALLVAIYQCLKSFRIERLKNELSIKRSYAEIFISSSNRFDRELVKSQLIDALTKDKISFSYEEIYKLIETAKQDLLGGK</sequence>
<organism evidence="2 3">
    <name type="scientific">Enterococcus dispar ATCC 51266</name>
    <dbReference type="NCBI Taxonomy" id="1139219"/>
    <lineage>
        <taxon>Bacteria</taxon>
        <taxon>Bacillati</taxon>
        <taxon>Bacillota</taxon>
        <taxon>Bacilli</taxon>
        <taxon>Lactobacillales</taxon>
        <taxon>Enterococcaceae</taxon>
        <taxon>Enterococcus</taxon>
    </lineage>
</organism>
<keyword evidence="1" id="KW-1133">Transmembrane helix</keyword>
<evidence type="ECO:0000313" key="3">
    <source>
        <dbReference type="Proteomes" id="UP000014127"/>
    </source>
</evidence>
<dbReference type="HOGENOM" id="CLU_2301425_0_0_9"/>
<dbReference type="AlphaFoldDB" id="S1NGW3"/>
<dbReference type="PATRIC" id="fig|1139219.3.peg.918"/>
<dbReference type="Proteomes" id="UP000014127">
    <property type="component" value="Unassembled WGS sequence"/>
</dbReference>
<reference evidence="2 3" key="1">
    <citation type="submission" date="2013-03" db="EMBL/GenBank/DDBJ databases">
        <title>The Genome Sequence of Enterococcus dispar ATCC_51266 (Illumina only assembly).</title>
        <authorList>
            <consortium name="The Broad Institute Genomics Platform"/>
            <consortium name="The Broad Institute Genome Sequencing Center for Infectious Disease"/>
            <person name="Earl A."/>
            <person name="Russ C."/>
            <person name="Gilmore M."/>
            <person name="Surin D."/>
            <person name="Walker B."/>
            <person name="Young S."/>
            <person name="Zeng Q."/>
            <person name="Gargeya S."/>
            <person name="Fitzgerald M."/>
            <person name="Haas B."/>
            <person name="Abouelleil A."/>
            <person name="Allen A.W."/>
            <person name="Alvarado L."/>
            <person name="Arachchi H.M."/>
            <person name="Berlin A.M."/>
            <person name="Chapman S.B."/>
            <person name="Gainer-Dewar J."/>
            <person name="Goldberg J."/>
            <person name="Griggs A."/>
            <person name="Gujja S."/>
            <person name="Hansen M."/>
            <person name="Howarth C."/>
            <person name="Imamovic A."/>
            <person name="Ireland A."/>
            <person name="Larimer J."/>
            <person name="McCowan C."/>
            <person name="Murphy C."/>
            <person name="Pearson M."/>
            <person name="Poon T.W."/>
            <person name="Priest M."/>
            <person name="Roberts A."/>
            <person name="Saif S."/>
            <person name="Shea T."/>
            <person name="Sisk P."/>
            <person name="Sykes S."/>
            <person name="Wortman J."/>
            <person name="Nusbaum C."/>
            <person name="Birren B."/>
        </authorList>
    </citation>
    <scope>NUCLEOTIDE SEQUENCE [LARGE SCALE GENOMIC DNA]</scope>
    <source>
        <strain evidence="2 3">ATCC 51266</strain>
    </source>
</reference>
<keyword evidence="1" id="KW-0812">Transmembrane</keyword>
<feature type="transmembrane region" description="Helical" evidence="1">
    <location>
        <begin position="6"/>
        <end position="31"/>
    </location>
</feature>
<dbReference type="RefSeq" id="WP_016172132.1">
    <property type="nucleotide sequence ID" value="NZ_ASWK01000001.1"/>
</dbReference>
<protein>
    <submittedName>
        <fullName evidence="2">Uncharacterized protein</fullName>
    </submittedName>
</protein>
<proteinExistence type="predicted"/>
<gene>
    <name evidence="2" type="ORF">OMK_00952</name>
</gene>
<evidence type="ECO:0000313" key="2">
    <source>
        <dbReference type="EMBL" id="EOT42591.1"/>
    </source>
</evidence>
<keyword evidence="1" id="KW-0472">Membrane</keyword>
<evidence type="ECO:0000256" key="1">
    <source>
        <dbReference type="SAM" id="Phobius"/>
    </source>
</evidence>
<dbReference type="STRING" id="44009.RV01_GL001232"/>
<keyword evidence="3" id="KW-1185">Reference proteome</keyword>
<dbReference type="EMBL" id="AHYR01000004">
    <property type="protein sequence ID" value="EOT42591.1"/>
    <property type="molecule type" value="Genomic_DNA"/>
</dbReference>
<comment type="caution">
    <text evidence="2">The sequence shown here is derived from an EMBL/GenBank/DDBJ whole genome shotgun (WGS) entry which is preliminary data.</text>
</comment>